<gene>
    <name evidence="3" type="ORF">GCM10025791_33810</name>
</gene>
<protein>
    <submittedName>
        <fullName evidence="3">DUF4097 family beta strand repeat-containing protein</fullName>
    </submittedName>
</protein>
<comment type="caution">
    <text evidence="3">The sequence shown here is derived from an EMBL/GenBank/DDBJ whole genome shotgun (WGS) entry which is preliminary data.</text>
</comment>
<evidence type="ECO:0000313" key="3">
    <source>
        <dbReference type="EMBL" id="GAA4950758.1"/>
    </source>
</evidence>
<sequence length="294" mass="31397">MNNIVLSVALAIPSLALAAGESINQIKPTGEAPKVLLENVRGKITVKGWNKQEVSVVGNLDEQTDRFEFTSSDSDVKIVIDSQPNARSWNTGNNQGSHLTIHLPLGASLEAEGFATDFNISGILGDIDLETVSGELRVSGNRSRVDLETVSGDVVINDHEGMVFAESVSGDIDFAGIATRLELESVQGDINVNNQGKLDEGEFNSVSGDIETKTHTGNKPHLEYNAVNGDIDISFLNSINAKVEIDTMNGDIQNNLTDDLASKQRWAGSSLVYTVGDGDGDIRISTVSGNITIE</sequence>
<reference evidence="4" key="1">
    <citation type="journal article" date="2019" name="Int. J. Syst. Evol. Microbiol.">
        <title>The Global Catalogue of Microorganisms (GCM) 10K type strain sequencing project: providing services to taxonomists for standard genome sequencing and annotation.</title>
        <authorList>
            <consortium name="The Broad Institute Genomics Platform"/>
            <consortium name="The Broad Institute Genome Sequencing Center for Infectious Disease"/>
            <person name="Wu L."/>
            <person name="Ma J."/>
        </authorList>
    </citation>
    <scope>NUCLEOTIDE SEQUENCE [LARGE SCALE GENOMIC DNA]</scope>
    <source>
        <strain evidence="4">JCM 19134</strain>
    </source>
</reference>
<dbReference type="AlphaFoldDB" id="A0AAV3U699"/>
<dbReference type="InterPro" id="IPR025164">
    <property type="entry name" value="Toastrack_DUF4097"/>
</dbReference>
<accession>A0AAV3U699</accession>
<organism evidence="3 4">
    <name type="scientific">Halioxenophilus aromaticivorans</name>
    <dbReference type="NCBI Taxonomy" id="1306992"/>
    <lineage>
        <taxon>Bacteria</taxon>
        <taxon>Pseudomonadati</taxon>
        <taxon>Pseudomonadota</taxon>
        <taxon>Gammaproteobacteria</taxon>
        <taxon>Alteromonadales</taxon>
        <taxon>Alteromonadaceae</taxon>
        <taxon>Halioxenophilus</taxon>
    </lineage>
</organism>
<evidence type="ECO:0000313" key="4">
    <source>
        <dbReference type="Proteomes" id="UP001409585"/>
    </source>
</evidence>
<dbReference type="Pfam" id="PF13349">
    <property type="entry name" value="DUF4097"/>
    <property type="match status" value="1"/>
</dbReference>
<name>A0AAV3U699_9ALTE</name>
<dbReference type="Proteomes" id="UP001409585">
    <property type="component" value="Unassembled WGS sequence"/>
</dbReference>
<dbReference type="RefSeq" id="WP_345425069.1">
    <property type="nucleotide sequence ID" value="NZ_AP031496.1"/>
</dbReference>
<feature type="chain" id="PRO_5043674398" evidence="1">
    <location>
        <begin position="19"/>
        <end position="294"/>
    </location>
</feature>
<dbReference type="EMBL" id="BAABLX010000029">
    <property type="protein sequence ID" value="GAA4950758.1"/>
    <property type="molecule type" value="Genomic_DNA"/>
</dbReference>
<keyword evidence="4" id="KW-1185">Reference proteome</keyword>
<feature type="domain" description="DUF4097" evidence="2">
    <location>
        <begin position="44"/>
        <end position="294"/>
    </location>
</feature>
<evidence type="ECO:0000259" key="2">
    <source>
        <dbReference type="Pfam" id="PF13349"/>
    </source>
</evidence>
<proteinExistence type="predicted"/>
<evidence type="ECO:0000256" key="1">
    <source>
        <dbReference type="SAM" id="SignalP"/>
    </source>
</evidence>
<feature type="signal peptide" evidence="1">
    <location>
        <begin position="1"/>
        <end position="18"/>
    </location>
</feature>
<keyword evidence="1" id="KW-0732">Signal</keyword>